<reference evidence="1 2" key="1">
    <citation type="journal article" date="2014" name="Nat. Commun.">
        <title>Klebsormidium flaccidum genome reveals primary factors for plant terrestrial adaptation.</title>
        <authorList>
            <person name="Hori K."/>
            <person name="Maruyama F."/>
            <person name="Fujisawa T."/>
            <person name="Togashi T."/>
            <person name="Yamamoto N."/>
            <person name="Seo M."/>
            <person name="Sato S."/>
            <person name="Yamada T."/>
            <person name="Mori H."/>
            <person name="Tajima N."/>
            <person name="Moriyama T."/>
            <person name="Ikeuchi M."/>
            <person name="Watanabe M."/>
            <person name="Wada H."/>
            <person name="Kobayashi K."/>
            <person name="Saito M."/>
            <person name="Masuda T."/>
            <person name="Sasaki-Sekimoto Y."/>
            <person name="Mashiguchi K."/>
            <person name="Awai K."/>
            <person name="Shimojima M."/>
            <person name="Masuda S."/>
            <person name="Iwai M."/>
            <person name="Nobusawa T."/>
            <person name="Narise T."/>
            <person name="Kondo S."/>
            <person name="Saito H."/>
            <person name="Sato R."/>
            <person name="Murakawa M."/>
            <person name="Ihara Y."/>
            <person name="Oshima-Yamada Y."/>
            <person name="Ohtaka K."/>
            <person name="Satoh M."/>
            <person name="Sonobe K."/>
            <person name="Ishii M."/>
            <person name="Ohtani R."/>
            <person name="Kanamori-Sato M."/>
            <person name="Honoki R."/>
            <person name="Miyazaki D."/>
            <person name="Mochizuki H."/>
            <person name="Umetsu J."/>
            <person name="Higashi K."/>
            <person name="Shibata D."/>
            <person name="Kamiya Y."/>
            <person name="Sato N."/>
            <person name="Nakamura Y."/>
            <person name="Tabata S."/>
            <person name="Ida S."/>
            <person name="Kurokawa K."/>
            <person name="Ohta H."/>
        </authorList>
    </citation>
    <scope>NUCLEOTIDE SEQUENCE [LARGE SCALE GENOMIC DNA]</scope>
    <source>
        <strain evidence="1 2">NIES-2285</strain>
    </source>
</reference>
<evidence type="ECO:0000313" key="2">
    <source>
        <dbReference type="Proteomes" id="UP000054558"/>
    </source>
</evidence>
<organism evidence="1 2">
    <name type="scientific">Klebsormidium nitens</name>
    <name type="common">Green alga</name>
    <name type="synonym">Ulothrix nitens</name>
    <dbReference type="NCBI Taxonomy" id="105231"/>
    <lineage>
        <taxon>Eukaryota</taxon>
        <taxon>Viridiplantae</taxon>
        <taxon>Streptophyta</taxon>
        <taxon>Klebsormidiophyceae</taxon>
        <taxon>Klebsormidiales</taxon>
        <taxon>Klebsormidiaceae</taxon>
        <taxon>Klebsormidium</taxon>
    </lineage>
</organism>
<protein>
    <submittedName>
        <fullName evidence="1">Uncharacterized protein</fullName>
    </submittedName>
</protein>
<gene>
    <name evidence="1" type="ORF">KFL_002940020</name>
</gene>
<evidence type="ECO:0000313" key="1">
    <source>
        <dbReference type="EMBL" id="GAQ86516.1"/>
    </source>
</evidence>
<keyword evidence="2" id="KW-1185">Reference proteome</keyword>
<dbReference type="Proteomes" id="UP000054558">
    <property type="component" value="Unassembled WGS sequence"/>
</dbReference>
<dbReference type="EMBL" id="DF237243">
    <property type="protein sequence ID" value="GAQ86516.1"/>
    <property type="molecule type" value="Genomic_DNA"/>
</dbReference>
<dbReference type="AlphaFoldDB" id="A0A1Y1ICS7"/>
<proteinExistence type="predicted"/>
<name>A0A1Y1ICS7_KLENI</name>
<accession>A0A1Y1ICS7</accession>
<sequence length="116" mass="13137">MKADVLGWLSSWLSANYEKGECQPLLGVQPSDLSKCPLEERRNTPEFFAAYKRSRFLRQVVTDNLATLVSRQCLASGAEAEALQKSIDQHWKTIREINVHECALCQANTCEMFLDS</sequence>